<reference evidence="3" key="1">
    <citation type="submission" date="2023-07" db="EMBL/GenBank/DDBJ databases">
        <title>draft genome sequence of fig (Ficus carica).</title>
        <authorList>
            <person name="Takahashi T."/>
            <person name="Nishimura K."/>
        </authorList>
    </citation>
    <scope>NUCLEOTIDE SEQUENCE</scope>
</reference>
<name>A0AA88JDR1_FICCA</name>
<evidence type="ECO:0000313" key="3">
    <source>
        <dbReference type="EMBL" id="GMN68481.1"/>
    </source>
</evidence>
<evidence type="ECO:0000256" key="1">
    <source>
        <dbReference type="SAM" id="MobiDB-lite"/>
    </source>
</evidence>
<sequence>MFEQDKDEEDINPFTMLLSGDENGDTKGQSTLHAGAGEPQLQQHYIRSIDSMLTIRQLPSQGLSFQLWPAATTLVNLLDDHRRDPIKSPLSPVLSVTSNGLDCRPLKILELGSGTGLVGIAAAVMLGANVTVTDLPHVISNLQFNADSNSDVLKANGGNVVVSALSWVEAGDVERVGREFDVILASDVVYHDHLYEPLLQTLYLLLGGRETTSFVMAHLRRWKKDSAFFKKAKKAFNVEVLYEDSPSEGSRVGVVVYRFWGKQIPLCLCFHGCPLSTQCSIFARSTHWSGYETSPHRPPTPPQLIIGSIGSLCIQNIFRMPDANLFVGVKEQFQATEEEIAHPISYIGRADGHDW</sequence>
<evidence type="ECO:0000313" key="4">
    <source>
        <dbReference type="Proteomes" id="UP001187192"/>
    </source>
</evidence>
<dbReference type="Pfam" id="PF10294">
    <property type="entry name" value="Methyltransf_16"/>
    <property type="match status" value="1"/>
</dbReference>
<comment type="caution">
    <text evidence="3">The sequence shown here is derived from an EMBL/GenBank/DDBJ whole genome shotgun (WGS) entry which is preliminary data.</text>
</comment>
<accession>A0AA88JDR1</accession>
<proteinExistence type="predicted"/>
<protein>
    <submittedName>
        <fullName evidence="3">Uncharacterized protein</fullName>
    </submittedName>
</protein>
<dbReference type="EMBL" id="BTGU01000626">
    <property type="protein sequence ID" value="GMN68481.1"/>
    <property type="molecule type" value="Genomic_DNA"/>
</dbReference>
<keyword evidence="4" id="KW-1185">Reference proteome</keyword>
<dbReference type="Proteomes" id="UP001187192">
    <property type="component" value="Unassembled WGS sequence"/>
</dbReference>
<feature type="compositionally biased region" description="Acidic residues" evidence="1">
    <location>
        <begin position="1"/>
        <end position="11"/>
    </location>
</feature>
<dbReference type="EMBL" id="BTGU01000625">
    <property type="protein sequence ID" value="GMN68480.1"/>
    <property type="molecule type" value="Genomic_DNA"/>
</dbReference>
<feature type="region of interest" description="Disordered" evidence="1">
    <location>
        <begin position="1"/>
        <end position="37"/>
    </location>
</feature>
<gene>
    <name evidence="2" type="ORF">TIFTF001_037537</name>
    <name evidence="3" type="ORF">TIFTF001_037539</name>
</gene>
<dbReference type="AlphaFoldDB" id="A0AA88JDR1"/>
<dbReference type="SUPFAM" id="SSF53335">
    <property type="entry name" value="S-adenosyl-L-methionine-dependent methyltransferases"/>
    <property type="match status" value="1"/>
</dbReference>
<dbReference type="InterPro" id="IPR029063">
    <property type="entry name" value="SAM-dependent_MTases_sf"/>
</dbReference>
<dbReference type="PANTHER" id="PTHR14614:SF132">
    <property type="entry name" value="PROTEIN-LYSINE METHYLTRANSFERASE C42C1.13"/>
    <property type="match status" value="1"/>
</dbReference>
<organism evidence="3 4">
    <name type="scientific">Ficus carica</name>
    <name type="common">Common fig</name>
    <dbReference type="NCBI Taxonomy" id="3494"/>
    <lineage>
        <taxon>Eukaryota</taxon>
        <taxon>Viridiplantae</taxon>
        <taxon>Streptophyta</taxon>
        <taxon>Embryophyta</taxon>
        <taxon>Tracheophyta</taxon>
        <taxon>Spermatophyta</taxon>
        <taxon>Magnoliopsida</taxon>
        <taxon>eudicotyledons</taxon>
        <taxon>Gunneridae</taxon>
        <taxon>Pentapetalae</taxon>
        <taxon>rosids</taxon>
        <taxon>fabids</taxon>
        <taxon>Rosales</taxon>
        <taxon>Moraceae</taxon>
        <taxon>Ficeae</taxon>
        <taxon>Ficus</taxon>
    </lineage>
</organism>
<dbReference type="Gene3D" id="3.40.50.150">
    <property type="entry name" value="Vaccinia Virus protein VP39"/>
    <property type="match status" value="1"/>
</dbReference>
<dbReference type="CDD" id="cd02440">
    <property type="entry name" value="AdoMet_MTases"/>
    <property type="match status" value="1"/>
</dbReference>
<dbReference type="InterPro" id="IPR019410">
    <property type="entry name" value="Methyltransf_16"/>
</dbReference>
<dbReference type="PANTHER" id="PTHR14614">
    <property type="entry name" value="HEPATOCELLULAR CARCINOMA-ASSOCIATED ANTIGEN"/>
    <property type="match status" value="1"/>
</dbReference>
<evidence type="ECO:0000313" key="2">
    <source>
        <dbReference type="EMBL" id="GMN68480.1"/>
    </source>
</evidence>